<dbReference type="EMBL" id="PTIY01000021">
    <property type="protein sequence ID" value="PPK65318.1"/>
    <property type="molecule type" value="Genomic_DNA"/>
</dbReference>
<organism evidence="1 2">
    <name type="scientific">Methylobacter tundripaludum</name>
    <dbReference type="NCBI Taxonomy" id="173365"/>
    <lineage>
        <taxon>Bacteria</taxon>
        <taxon>Pseudomonadati</taxon>
        <taxon>Pseudomonadota</taxon>
        <taxon>Gammaproteobacteria</taxon>
        <taxon>Methylococcales</taxon>
        <taxon>Methylococcaceae</taxon>
        <taxon>Methylobacter</taxon>
    </lineage>
</organism>
<evidence type="ECO:0000313" key="2">
    <source>
        <dbReference type="Proteomes" id="UP000238071"/>
    </source>
</evidence>
<name>A0A2S6GJA3_9GAMM</name>
<evidence type="ECO:0000313" key="1">
    <source>
        <dbReference type="EMBL" id="PPK65318.1"/>
    </source>
</evidence>
<keyword evidence="2" id="KW-1185">Reference proteome</keyword>
<protein>
    <submittedName>
        <fullName evidence="1">Uncharacterized protein</fullName>
    </submittedName>
</protein>
<sequence>MLAAFMPYAFRFKPIRFSIGTVSYALIFLCQMPPPIV</sequence>
<dbReference type="Proteomes" id="UP000238071">
    <property type="component" value="Unassembled WGS sequence"/>
</dbReference>
<proteinExistence type="predicted"/>
<comment type="caution">
    <text evidence="1">The sequence shown here is derived from an EMBL/GenBank/DDBJ whole genome shotgun (WGS) entry which is preliminary data.</text>
</comment>
<gene>
    <name evidence="1" type="ORF">B0F88_1216</name>
</gene>
<reference evidence="1 2" key="1">
    <citation type="submission" date="2018-02" db="EMBL/GenBank/DDBJ databases">
        <title>Subsurface microbial communities from deep shales in Ohio and West Virginia, USA.</title>
        <authorList>
            <person name="Wrighton K."/>
        </authorList>
    </citation>
    <scope>NUCLEOTIDE SEQUENCE [LARGE SCALE GENOMIC DNA]</scope>
    <source>
        <strain evidence="1 2">OWC-G53F</strain>
    </source>
</reference>
<accession>A0A2S6GJA3</accession>
<dbReference type="AlphaFoldDB" id="A0A2S6GJA3"/>